<evidence type="ECO:0000256" key="5">
    <source>
        <dbReference type="ARBA" id="ARBA00022692"/>
    </source>
</evidence>
<evidence type="ECO:0000313" key="10">
    <source>
        <dbReference type="EMBL" id="MBI4920312.1"/>
    </source>
</evidence>
<feature type="domain" description="Glycosyltransferase RgtA/B/C/D-like" evidence="9">
    <location>
        <begin position="59"/>
        <end position="219"/>
    </location>
</feature>
<dbReference type="GO" id="GO:0009103">
    <property type="term" value="P:lipopolysaccharide biosynthetic process"/>
    <property type="evidence" value="ECO:0007669"/>
    <property type="project" value="UniProtKB-ARBA"/>
</dbReference>
<organism evidence="10 11">
    <name type="scientific">Devosia nanyangense</name>
    <dbReference type="NCBI Taxonomy" id="1228055"/>
    <lineage>
        <taxon>Bacteria</taxon>
        <taxon>Pseudomonadati</taxon>
        <taxon>Pseudomonadota</taxon>
        <taxon>Alphaproteobacteria</taxon>
        <taxon>Hyphomicrobiales</taxon>
        <taxon>Devosiaceae</taxon>
        <taxon>Devosia</taxon>
    </lineage>
</organism>
<keyword evidence="4" id="KW-0808">Transferase</keyword>
<dbReference type="InterPro" id="IPR038731">
    <property type="entry name" value="RgtA/B/C-like"/>
</dbReference>
<dbReference type="InterPro" id="IPR050297">
    <property type="entry name" value="LipidA_mod_glycosyltrf_83"/>
</dbReference>
<feature type="transmembrane region" description="Helical" evidence="8">
    <location>
        <begin position="284"/>
        <end position="304"/>
    </location>
</feature>
<evidence type="ECO:0000256" key="3">
    <source>
        <dbReference type="ARBA" id="ARBA00022676"/>
    </source>
</evidence>
<accession>A0A933KZ80</accession>
<keyword evidence="7 8" id="KW-0472">Membrane</keyword>
<sequence length="488" mass="54335">MEETSGSPRLPVWAAPLGCAVIVLLVTLPRIVFAARFGLIGDEAYYAIWSFHPGFGYYDHSPAVAWVIWLGRAILGEGEFAVRSLFLASTFIVCAALYRMGELLFADRRIGAASAIAYAVTPGVVITFSVATPDGPSTLFWTLTLWAVAEFSRSRNANWWLAAGAFAGLGLLSKYTVVFLGAGLLLYLVSGRERIAWLKLWQVWAGGALAIALFSPVVWINAQRDWNSFRYQLGRSTLEERHFAGFYEFTRFLVEESIQLLPTLFVFVVIGIVLFFARRANRLALPLWTSAPMVGYFLVHALFGRVNPNWTAPLFPALALIGAWAVIVARPRRRRHRLPLDILKYLHVPLGVAVIATALYAVEFRALPILGRVPVLGYVYGWDDLQRKVSALAAANGAQWVDADDYSLNGWLGYYGRMAHDPLPVFQTSQPFRYAYMPPMDETLRRAPHLIVRQGGDDTPPKGTTSLGIVTRDYAGEHLARYRIFLAS</sequence>
<evidence type="ECO:0000313" key="11">
    <source>
        <dbReference type="Proteomes" id="UP000782610"/>
    </source>
</evidence>
<keyword evidence="2" id="KW-1003">Cell membrane</keyword>
<comment type="subcellular location">
    <subcellularLocation>
        <location evidence="1">Cell membrane</location>
        <topology evidence="1">Multi-pass membrane protein</topology>
    </subcellularLocation>
</comment>
<protein>
    <submittedName>
        <fullName evidence="10">Glycosyltransferase family 39 protein</fullName>
    </submittedName>
</protein>
<gene>
    <name evidence="10" type="ORF">HY834_01060</name>
</gene>
<evidence type="ECO:0000256" key="6">
    <source>
        <dbReference type="ARBA" id="ARBA00022989"/>
    </source>
</evidence>
<proteinExistence type="predicted"/>
<dbReference type="Pfam" id="PF13231">
    <property type="entry name" value="PMT_2"/>
    <property type="match status" value="1"/>
</dbReference>
<feature type="transmembrane region" description="Helical" evidence="8">
    <location>
        <begin position="12"/>
        <end position="33"/>
    </location>
</feature>
<feature type="transmembrane region" description="Helical" evidence="8">
    <location>
        <begin position="201"/>
        <end position="222"/>
    </location>
</feature>
<evidence type="ECO:0000256" key="8">
    <source>
        <dbReference type="SAM" id="Phobius"/>
    </source>
</evidence>
<feature type="transmembrane region" description="Helical" evidence="8">
    <location>
        <begin position="258"/>
        <end position="277"/>
    </location>
</feature>
<feature type="transmembrane region" description="Helical" evidence="8">
    <location>
        <begin position="110"/>
        <end position="131"/>
    </location>
</feature>
<dbReference type="PANTHER" id="PTHR33908">
    <property type="entry name" value="MANNOSYLTRANSFERASE YKCB-RELATED"/>
    <property type="match status" value="1"/>
</dbReference>
<evidence type="ECO:0000256" key="7">
    <source>
        <dbReference type="ARBA" id="ARBA00023136"/>
    </source>
</evidence>
<dbReference type="GO" id="GO:0005886">
    <property type="term" value="C:plasma membrane"/>
    <property type="evidence" value="ECO:0007669"/>
    <property type="project" value="UniProtKB-SubCell"/>
</dbReference>
<comment type="caution">
    <text evidence="10">The sequence shown here is derived from an EMBL/GenBank/DDBJ whole genome shotgun (WGS) entry which is preliminary data.</text>
</comment>
<evidence type="ECO:0000256" key="4">
    <source>
        <dbReference type="ARBA" id="ARBA00022679"/>
    </source>
</evidence>
<feature type="transmembrane region" description="Helical" evidence="8">
    <location>
        <begin position="342"/>
        <end position="362"/>
    </location>
</feature>
<dbReference type="GO" id="GO:0016763">
    <property type="term" value="F:pentosyltransferase activity"/>
    <property type="evidence" value="ECO:0007669"/>
    <property type="project" value="TreeGrafter"/>
</dbReference>
<feature type="transmembrane region" description="Helical" evidence="8">
    <location>
        <begin position="159"/>
        <end position="189"/>
    </location>
</feature>
<feature type="transmembrane region" description="Helical" evidence="8">
    <location>
        <begin position="310"/>
        <end position="330"/>
    </location>
</feature>
<feature type="transmembrane region" description="Helical" evidence="8">
    <location>
        <begin position="45"/>
        <end position="68"/>
    </location>
</feature>
<dbReference type="AlphaFoldDB" id="A0A933KZ80"/>
<dbReference type="PANTHER" id="PTHR33908:SF11">
    <property type="entry name" value="MEMBRANE PROTEIN"/>
    <property type="match status" value="1"/>
</dbReference>
<keyword evidence="5 8" id="KW-0812">Transmembrane</keyword>
<dbReference type="EMBL" id="JACRAF010000004">
    <property type="protein sequence ID" value="MBI4920312.1"/>
    <property type="molecule type" value="Genomic_DNA"/>
</dbReference>
<name>A0A933KZ80_9HYPH</name>
<keyword evidence="3" id="KW-0328">Glycosyltransferase</keyword>
<reference evidence="10" key="1">
    <citation type="submission" date="2020-07" db="EMBL/GenBank/DDBJ databases">
        <title>Huge and variable diversity of episymbiotic CPR bacteria and DPANN archaea in groundwater ecosystems.</title>
        <authorList>
            <person name="He C.Y."/>
            <person name="Keren R."/>
            <person name="Whittaker M."/>
            <person name="Farag I.F."/>
            <person name="Doudna J."/>
            <person name="Cate J.H.D."/>
            <person name="Banfield J.F."/>
        </authorList>
    </citation>
    <scope>NUCLEOTIDE SEQUENCE</scope>
    <source>
        <strain evidence="10">NC_groundwater_1586_Pr3_B-0.1um_66_15</strain>
    </source>
</reference>
<evidence type="ECO:0000256" key="2">
    <source>
        <dbReference type="ARBA" id="ARBA00022475"/>
    </source>
</evidence>
<feature type="transmembrane region" description="Helical" evidence="8">
    <location>
        <begin position="80"/>
        <end position="98"/>
    </location>
</feature>
<evidence type="ECO:0000259" key="9">
    <source>
        <dbReference type="Pfam" id="PF13231"/>
    </source>
</evidence>
<evidence type="ECO:0000256" key="1">
    <source>
        <dbReference type="ARBA" id="ARBA00004651"/>
    </source>
</evidence>
<keyword evidence="6 8" id="KW-1133">Transmembrane helix</keyword>
<dbReference type="Proteomes" id="UP000782610">
    <property type="component" value="Unassembled WGS sequence"/>
</dbReference>